<dbReference type="PROSITE" id="PS51257">
    <property type="entry name" value="PROKAR_LIPOPROTEIN"/>
    <property type="match status" value="1"/>
</dbReference>
<organism evidence="1 2">
    <name type="scientific">Candidatus Onthovivens merdipullorum</name>
    <dbReference type="NCBI Taxonomy" id="2840889"/>
    <lineage>
        <taxon>Bacteria</taxon>
        <taxon>Bacillati</taxon>
        <taxon>Bacillota</taxon>
        <taxon>Bacilli</taxon>
        <taxon>Bacillales</taxon>
        <taxon>Candidatus Onthovivens</taxon>
    </lineage>
</organism>
<accession>A0A9D9DHN5</accession>
<evidence type="ECO:0000313" key="1">
    <source>
        <dbReference type="EMBL" id="MBO8427683.1"/>
    </source>
</evidence>
<dbReference type="Proteomes" id="UP000823613">
    <property type="component" value="Unassembled WGS sequence"/>
</dbReference>
<gene>
    <name evidence="1" type="ORF">IAC58_03925</name>
</gene>
<name>A0A9D9DHN5_9BACL</name>
<protein>
    <recommendedName>
        <fullName evidence="3">Thioredoxin-like fold domain-containing protein</fullName>
    </recommendedName>
</protein>
<comment type="caution">
    <text evidence="1">The sequence shown here is derived from an EMBL/GenBank/DDBJ whole genome shotgun (WGS) entry which is preliminary data.</text>
</comment>
<reference evidence="1" key="1">
    <citation type="submission" date="2020-10" db="EMBL/GenBank/DDBJ databases">
        <authorList>
            <person name="Gilroy R."/>
        </authorList>
    </citation>
    <scope>NUCLEOTIDE SEQUENCE</scope>
    <source>
        <strain evidence="1">11159</strain>
    </source>
</reference>
<evidence type="ECO:0000313" key="2">
    <source>
        <dbReference type="Proteomes" id="UP000823613"/>
    </source>
</evidence>
<proteinExistence type="predicted"/>
<reference evidence="1" key="2">
    <citation type="journal article" date="2021" name="PeerJ">
        <title>Extensive microbial diversity within the chicken gut microbiome revealed by metagenomics and culture.</title>
        <authorList>
            <person name="Gilroy R."/>
            <person name="Ravi A."/>
            <person name="Getino M."/>
            <person name="Pursley I."/>
            <person name="Horton D.L."/>
            <person name="Alikhan N.F."/>
            <person name="Baker D."/>
            <person name="Gharbi K."/>
            <person name="Hall N."/>
            <person name="Watson M."/>
            <person name="Adriaenssens E.M."/>
            <person name="Foster-Nyarko E."/>
            <person name="Jarju S."/>
            <person name="Secka A."/>
            <person name="Antonio M."/>
            <person name="Oren A."/>
            <person name="Chaudhuri R.R."/>
            <person name="La Ragione R."/>
            <person name="Hildebrand F."/>
            <person name="Pallen M.J."/>
        </authorList>
    </citation>
    <scope>NUCLEOTIDE SEQUENCE</scope>
    <source>
        <strain evidence="1">11159</strain>
    </source>
</reference>
<sequence>MRFARLFVLLSIFSLVSCNKTRDYSDHKNREYSTYYDRFLLNDLNDFYNQDSDLYIIYMYGSTCEPCTKIKGVILDYLDEIIDGTCTYITDFYIYERELDPNYSSGAWSSYYFKPLPENATSIRNTLITEMLGATSLSETYFFGTPSLYIIKDHSLDNLILGSSSCGDYIYRYL</sequence>
<evidence type="ECO:0008006" key="3">
    <source>
        <dbReference type="Google" id="ProtNLM"/>
    </source>
</evidence>
<dbReference type="AlphaFoldDB" id="A0A9D9DHN5"/>
<dbReference type="EMBL" id="JADIMY010000078">
    <property type="protein sequence ID" value="MBO8427683.1"/>
    <property type="molecule type" value="Genomic_DNA"/>
</dbReference>